<feature type="compositionally biased region" description="Low complexity" evidence="4">
    <location>
        <begin position="125"/>
        <end position="135"/>
    </location>
</feature>
<evidence type="ECO:0000256" key="4">
    <source>
        <dbReference type="SAM" id="MobiDB-lite"/>
    </source>
</evidence>
<organism evidence="5 6">
    <name type="scientific">Prevotella melaninogenica DNF00666</name>
    <dbReference type="NCBI Taxonomy" id="1401073"/>
    <lineage>
        <taxon>Bacteria</taxon>
        <taxon>Pseudomonadati</taxon>
        <taxon>Bacteroidota</taxon>
        <taxon>Bacteroidia</taxon>
        <taxon>Bacteroidales</taxon>
        <taxon>Prevotellaceae</taxon>
        <taxon>Prevotella</taxon>
    </lineage>
</organism>
<comment type="caution">
    <text evidence="2">Lacks conserved residue(s) required for the propagation of feature annotation.</text>
</comment>
<dbReference type="GO" id="GO:0006260">
    <property type="term" value="P:DNA replication"/>
    <property type="evidence" value="ECO:0007669"/>
    <property type="project" value="InterPro"/>
</dbReference>
<dbReference type="PROSITE" id="PS50935">
    <property type="entry name" value="SSB"/>
    <property type="match status" value="1"/>
</dbReference>
<dbReference type="Pfam" id="PF00436">
    <property type="entry name" value="SSB"/>
    <property type="match status" value="1"/>
</dbReference>
<accession>A0A096AY21</accession>
<gene>
    <name evidence="5" type="ORF">HMPREF0661_03160</name>
</gene>
<comment type="caution">
    <text evidence="5">The sequence shown here is derived from an EMBL/GenBank/DDBJ whole genome shotgun (WGS) entry which is preliminary data.</text>
</comment>
<dbReference type="InterPro" id="IPR011344">
    <property type="entry name" value="ssDNA-bd"/>
</dbReference>
<keyword evidence="1 2" id="KW-0238">DNA-binding</keyword>
<comment type="subunit">
    <text evidence="2">Homotetramer.</text>
</comment>
<evidence type="ECO:0000256" key="1">
    <source>
        <dbReference type="ARBA" id="ARBA00023125"/>
    </source>
</evidence>
<dbReference type="PIRSF" id="PIRSF002070">
    <property type="entry name" value="SSB"/>
    <property type="match status" value="1"/>
</dbReference>
<dbReference type="RefSeq" id="WP_197060203.1">
    <property type="nucleotide sequence ID" value="NZ_JRNS01000204.1"/>
</dbReference>
<dbReference type="GO" id="GO:0003697">
    <property type="term" value="F:single-stranded DNA binding"/>
    <property type="evidence" value="ECO:0007669"/>
    <property type="project" value="UniProtKB-UniRule"/>
</dbReference>
<protein>
    <recommendedName>
        <fullName evidence="2 3">Single-stranded DNA-binding protein</fullName>
        <shortName evidence="2">SSB</shortName>
    </recommendedName>
</protein>
<feature type="compositionally biased region" description="Basic and acidic residues" evidence="4">
    <location>
        <begin position="112"/>
        <end position="122"/>
    </location>
</feature>
<dbReference type="InterPro" id="IPR000424">
    <property type="entry name" value="Primosome_PriB/ssb"/>
</dbReference>
<dbReference type="Proteomes" id="UP000029578">
    <property type="component" value="Unassembled WGS sequence"/>
</dbReference>
<sequence length="135" mass="15482">MNKVMLIGNVGREPEIKYYEADQCVASFTLATTERGYTLPNGTVVPDHTDWHNIVLFKALAKYAEKYIHKGDKLYIEGRVRYRTYDDKKGMRRYVTDIYGDNLEWLSASRKSESVSGEKVDDNASDTTDNSNLPF</sequence>
<dbReference type="SUPFAM" id="SSF50249">
    <property type="entry name" value="Nucleic acid-binding proteins"/>
    <property type="match status" value="1"/>
</dbReference>
<dbReference type="Gene3D" id="2.40.50.140">
    <property type="entry name" value="Nucleic acid-binding proteins"/>
    <property type="match status" value="1"/>
</dbReference>
<dbReference type="PANTHER" id="PTHR10302">
    <property type="entry name" value="SINGLE-STRANDED DNA-BINDING PROTEIN"/>
    <property type="match status" value="1"/>
</dbReference>
<dbReference type="InterPro" id="IPR012340">
    <property type="entry name" value="NA-bd_OB-fold"/>
</dbReference>
<feature type="region of interest" description="Disordered" evidence="4">
    <location>
        <begin position="112"/>
        <end position="135"/>
    </location>
</feature>
<evidence type="ECO:0000313" key="6">
    <source>
        <dbReference type="Proteomes" id="UP000029578"/>
    </source>
</evidence>
<evidence type="ECO:0000313" key="5">
    <source>
        <dbReference type="EMBL" id="KGF51710.1"/>
    </source>
</evidence>
<reference evidence="5 6" key="1">
    <citation type="submission" date="2014-07" db="EMBL/GenBank/DDBJ databases">
        <authorList>
            <person name="McCorrison J."/>
            <person name="Sanka R."/>
            <person name="Torralba M."/>
            <person name="Gillis M."/>
            <person name="Haft D.H."/>
            <person name="Methe B."/>
            <person name="Sutton G."/>
            <person name="Nelson K.E."/>
        </authorList>
    </citation>
    <scope>NUCLEOTIDE SEQUENCE [LARGE SCALE GENOMIC DNA]</scope>
    <source>
        <strain evidence="5 6">DNF00666</strain>
    </source>
</reference>
<dbReference type="GO" id="GO:0009295">
    <property type="term" value="C:nucleoid"/>
    <property type="evidence" value="ECO:0007669"/>
    <property type="project" value="TreeGrafter"/>
</dbReference>
<dbReference type="EMBL" id="JRNS01000204">
    <property type="protein sequence ID" value="KGF51710.1"/>
    <property type="molecule type" value="Genomic_DNA"/>
</dbReference>
<dbReference type="CDD" id="cd04496">
    <property type="entry name" value="SSB_OBF"/>
    <property type="match status" value="1"/>
</dbReference>
<name>A0A096AY21_9BACT</name>
<evidence type="ECO:0000256" key="3">
    <source>
        <dbReference type="PIRNR" id="PIRNR002070"/>
    </source>
</evidence>
<dbReference type="PANTHER" id="PTHR10302:SF27">
    <property type="entry name" value="SINGLE-STRANDED DNA-BINDING PROTEIN"/>
    <property type="match status" value="1"/>
</dbReference>
<proteinExistence type="inferred from homology"/>
<evidence type="ECO:0000256" key="2">
    <source>
        <dbReference type="HAMAP-Rule" id="MF_00984"/>
    </source>
</evidence>
<dbReference type="AlphaFoldDB" id="A0A096AY21"/>
<dbReference type="NCBIfam" id="TIGR00621">
    <property type="entry name" value="ssb"/>
    <property type="match status" value="1"/>
</dbReference>
<dbReference type="HAMAP" id="MF_00984">
    <property type="entry name" value="SSB"/>
    <property type="match status" value="1"/>
</dbReference>